<evidence type="ECO:0000313" key="4">
    <source>
        <dbReference type="Proteomes" id="UP000007435"/>
    </source>
</evidence>
<dbReference type="Pfam" id="PF02517">
    <property type="entry name" value="Rce1-like"/>
    <property type="match status" value="1"/>
</dbReference>
<feature type="transmembrane region" description="Helical" evidence="1">
    <location>
        <begin position="288"/>
        <end position="306"/>
    </location>
</feature>
<dbReference type="RefSeq" id="WP_013409709.1">
    <property type="nucleotide sequence ID" value="NC_014655.1"/>
</dbReference>
<feature type="transmembrane region" description="Helical" evidence="1">
    <location>
        <begin position="107"/>
        <end position="128"/>
    </location>
</feature>
<organism evidence="3 4">
    <name type="scientific">Leadbetterella byssophila (strain DSM 17132 / JCM 16389 / KACC 11308 / NBRC 106382 / 4M15)</name>
    <dbReference type="NCBI Taxonomy" id="649349"/>
    <lineage>
        <taxon>Bacteria</taxon>
        <taxon>Pseudomonadati</taxon>
        <taxon>Bacteroidota</taxon>
        <taxon>Cytophagia</taxon>
        <taxon>Cytophagales</taxon>
        <taxon>Leadbetterellaceae</taxon>
        <taxon>Leadbetterella</taxon>
    </lineage>
</organism>
<feature type="transmembrane region" description="Helical" evidence="1">
    <location>
        <begin position="206"/>
        <end position="230"/>
    </location>
</feature>
<keyword evidence="1" id="KW-0812">Transmembrane</keyword>
<dbReference type="OrthoDB" id="1523022at2"/>
<feature type="transmembrane region" description="Helical" evidence="1">
    <location>
        <begin position="70"/>
        <end position="95"/>
    </location>
</feature>
<keyword evidence="1" id="KW-1133">Transmembrane helix</keyword>
<dbReference type="EMBL" id="CP002305">
    <property type="protein sequence ID" value="ADQ18677.1"/>
    <property type="molecule type" value="Genomic_DNA"/>
</dbReference>
<evidence type="ECO:0000256" key="1">
    <source>
        <dbReference type="SAM" id="Phobius"/>
    </source>
</evidence>
<sequence length="313" mass="35683">MNYIPFVKNSKEREALSGILILFGFLCLAFVLASILQAGMLFMNMMKEGNLDMEALGEGMNLLTSSRSGWWTLIWMQGLSSMILFIGTSLAYWSWMEKKRFSDFNSNAFPGVSTLLFVFLIQISFLPLNALVTSWNEGLHLPEALKGLEAVMKEMERQAAEITEFLAKSDTIGQLLMNIIVIGIIAGIGEELLFRGLIQRKFIRVFGNYHLAIWAAAIIFSSIHFQFYGFFPRVLLGALFGYFYVWTGNIWVPILAHIFNNSLAVIMYHLVHKGIISKDFEKMDNIPLIYVALSTVIFAFLIYRFYPKNKENV</sequence>
<dbReference type="PANTHER" id="PTHR36435">
    <property type="entry name" value="SLR1288 PROTEIN"/>
    <property type="match status" value="1"/>
</dbReference>
<gene>
    <name evidence="3" type="ordered locus">Lbys_3015</name>
</gene>
<reference evidence="3 4" key="2">
    <citation type="journal article" date="2011" name="Stand. Genomic Sci.">
        <title>Complete genome sequence of Leadbetterella byssophila type strain (4M15).</title>
        <authorList>
            <person name="Abt B."/>
            <person name="Teshima H."/>
            <person name="Lucas S."/>
            <person name="Lapidus A."/>
            <person name="Del Rio T.G."/>
            <person name="Nolan M."/>
            <person name="Tice H."/>
            <person name="Cheng J.F."/>
            <person name="Pitluck S."/>
            <person name="Liolios K."/>
            <person name="Pagani I."/>
            <person name="Ivanova N."/>
            <person name="Mavromatis K."/>
            <person name="Pati A."/>
            <person name="Tapia R."/>
            <person name="Han C."/>
            <person name="Goodwin L."/>
            <person name="Chen A."/>
            <person name="Palaniappan K."/>
            <person name="Land M."/>
            <person name="Hauser L."/>
            <person name="Chang Y.J."/>
            <person name="Jeffries C.D."/>
            <person name="Rohde M."/>
            <person name="Goker M."/>
            <person name="Tindall B.J."/>
            <person name="Detter J.C."/>
            <person name="Woyke T."/>
            <person name="Bristow J."/>
            <person name="Eisen J.A."/>
            <person name="Markowitz V."/>
            <person name="Hugenholtz P."/>
            <person name="Klenk H.P."/>
            <person name="Kyrpides N.C."/>
        </authorList>
    </citation>
    <scope>NUCLEOTIDE SEQUENCE [LARGE SCALE GENOMIC DNA]</scope>
    <source>
        <strain evidence="4">DSM 17132 / JCM 16389 / KACC 11308 / NBRC 106382 / 4M15</strain>
    </source>
</reference>
<feature type="transmembrane region" description="Helical" evidence="1">
    <location>
        <begin position="20"/>
        <end position="43"/>
    </location>
</feature>
<proteinExistence type="predicted"/>
<dbReference type="HOGENOM" id="CLU_067776_0_0_10"/>
<protein>
    <submittedName>
        <fullName evidence="3">Abortive infection protein</fullName>
    </submittedName>
</protein>
<dbReference type="GO" id="GO:0080120">
    <property type="term" value="P:CAAX-box protein maturation"/>
    <property type="evidence" value="ECO:0007669"/>
    <property type="project" value="UniProtKB-ARBA"/>
</dbReference>
<feature type="transmembrane region" description="Helical" evidence="1">
    <location>
        <begin position="175"/>
        <end position="194"/>
    </location>
</feature>
<evidence type="ECO:0000313" key="3">
    <source>
        <dbReference type="EMBL" id="ADQ18677.1"/>
    </source>
</evidence>
<dbReference type="STRING" id="649349.Lbys_3015"/>
<reference key="1">
    <citation type="submission" date="2010-11" db="EMBL/GenBank/DDBJ databases">
        <title>The complete genome of Leadbetterella byssophila DSM 17132.</title>
        <authorList>
            <consortium name="US DOE Joint Genome Institute (JGI-PGF)"/>
            <person name="Lucas S."/>
            <person name="Copeland A."/>
            <person name="Lapidus A."/>
            <person name="Glavina del Rio T."/>
            <person name="Dalin E."/>
            <person name="Tice H."/>
            <person name="Bruce D."/>
            <person name="Goodwin L."/>
            <person name="Pitluck S."/>
            <person name="Kyrpides N."/>
            <person name="Mavromatis K."/>
            <person name="Ivanova N."/>
            <person name="Teshima H."/>
            <person name="Brettin T."/>
            <person name="Detter J.C."/>
            <person name="Han C."/>
            <person name="Tapia R."/>
            <person name="Land M."/>
            <person name="Hauser L."/>
            <person name="Markowitz V."/>
            <person name="Cheng J.-F."/>
            <person name="Hugenholtz P."/>
            <person name="Woyke T."/>
            <person name="Wu D."/>
            <person name="Tindall B."/>
            <person name="Pomrenke H.G."/>
            <person name="Brambilla E."/>
            <person name="Klenk H.-P."/>
            <person name="Eisen J.A."/>
        </authorList>
    </citation>
    <scope>NUCLEOTIDE SEQUENCE [LARGE SCALE GENOMIC DNA]</scope>
    <source>
        <strain>DSM 17132</strain>
    </source>
</reference>
<dbReference type="InterPro" id="IPR003675">
    <property type="entry name" value="Rce1/LyrA-like_dom"/>
</dbReference>
<dbReference type="GO" id="GO:0004175">
    <property type="term" value="F:endopeptidase activity"/>
    <property type="evidence" value="ECO:0007669"/>
    <property type="project" value="UniProtKB-ARBA"/>
</dbReference>
<dbReference type="AlphaFoldDB" id="E4RTW9"/>
<dbReference type="Proteomes" id="UP000007435">
    <property type="component" value="Chromosome"/>
</dbReference>
<feature type="transmembrane region" description="Helical" evidence="1">
    <location>
        <begin position="250"/>
        <end position="268"/>
    </location>
</feature>
<dbReference type="KEGG" id="lby:Lbys_3015"/>
<dbReference type="eggNOG" id="COG1266">
    <property type="taxonomic scope" value="Bacteria"/>
</dbReference>
<dbReference type="InterPro" id="IPR052710">
    <property type="entry name" value="CAAX_protease"/>
</dbReference>
<keyword evidence="1" id="KW-0472">Membrane</keyword>
<name>E4RTW9_LEAB4</name>
<keyword evidence="4" id="KW-1185">Reference proteome</keyword>
<evidence type="ECO:0000259" key="2">
    <source>
        <dbReference type="Pfam" id="PF02517"/>
    </source>
</evidence>
<feature type="domain" description="CAAX prenyl protease 2/Lysostaphin resistance protein A-like" evidence="2">
    <location>
        <begin position="175"/>
        <end position="262"/>
    </location>
</feature>
<accession>E4RTW9</accession>
<dbReference type="PANTHER" id="PTHR36435:SF1">
    <property type="entry name" value="CAAX AMINO TERMINAL PROTEASE FAMILY PROTEIN"/>
    <property type="match status" value="1"/>
</dbReference>